<evidence type="ECO:0000259" key="8">
    <source>
        <dbReference type="PROSITE" id="PS50865"/>
    </source>
</evidence>
<sequence length="390" mass="44923">MGRYQVEIFLEPGKGRGLRTSRFGKGLEPGTLIITERPYCYALLNGEEENHCHYCLAEERKDQKLLVCPGCATARYCNEQCQKNAELDHRCECRGYRQLMLLPFHLRLIGRIIYRQHVRKLETGPLDPLNDLCSHMEDLTGSFGMDSQLGYLARMVDKDVIPNWAYFQRLFGKVTCNCFGISNSELKDIAVGVYPQAAMLNHSCRSNTIATFQGPNMEVRTFTHIGPGEEVFHAYVQKGATTDRRRDDLMEKYFFLCQCADCLNLDRDLRMRTVKCPNCEGPVLPNPESKSTYEKCPRCEHDEFDEDFHDKIDTAVQYADNVLTKERRWCNGLEYELQFRQNCLLEIDKVLHEDNVNTIRILVGAFHAAAGLGEWTQAIDWGHRLERGLQ</sequence>
<dbReference type="RefSeq" id="XP_019628828.1">
    <property type="nucleotide sequence ID" value="XM_019773269.1"/>
</dbReference>
<dbReference type="PANTHER" id="PTHR12197:SF251">
    <property type="entry name" value="EG:BACR7C10.4 PROTEIN"/>
    <property type="match status" value="1"/>
</dbReference>
<dbReference type="Gene3D" id="1.10.220.160">
    <property type="match status" value="1"/>
</dbReference>
<evidence type="ECO:0000256" key="2">
    <source>
        <dbReference type="ARBA" id="ARBA00022723"/>
    </source>
</evidence>
<evidence type="ECO:0000259" key="7">
    <source>
        <dbReference type="PROSITE" id="PS50280"/>
    </source>
</evidence>
<dbReference type="AlphaFoldDB" id="A0A6P4YWW3"/>
<dbReference type="GO" id="GO:0008270">
    <property type="term" value="F:zinc ion binding"/>
    <property type="evidence" value="ECO:0007669"/>
    <property type="project" value="UniProtKB-KW"/>
</dbReference>
<dbReference type="SUPFAM" id="SSF82199">
    <property type="entry name" value="SET domain"/>
    <property type="match status" value="1"/>
</dbReference>
<feature type="domain" description="SET" evidence="7">
    <location>
        <begin position="4"/>
        <end position="236"/>
    </location>
</feature>
<accession>A0A6P4YWW3</accession>
<dbReference type="GO" id="GO:0005634">
    <property type="term" value="C:nucleus"/>
    <property type="evidence" value="ECO:0007669"/>
    <property type="project" value="TreeGrafter"/>
</dbReference>
<keyword evidence="3 6" id="KW-0863">Zinc-finger</keyword>
<comment type="catalytic activity">
    <reaction evidence="5">
        <text>L-lysyl(4)-[histone H3] + 3 S-adenosyl-L-methionine = N(6),N(6),N(6)-trimethyl-L-lysyl(4)-[histone H3] + 3 S-adenosyl-L-homocysteine + 3 H(+)</text>
        <dbReference type="Rhea" id="RHEA:60260"/>
        <dbReference type="Rhea" id="RHEA-COMP:15537"/>
        <dbReference type="Rhea" id="RHEA-COMP:15547"/>
        <dbReference type="ChEBI" id="CHEBI:15378"/>
        <dbReference type="ChEBI" id="CHEBI:29969"/>
        <dbReference type="ChEBI" id="CHEBI:57856"/>
        <dbReference type="ChEBI" id="CHEBI:59789"/>
        <dbReference type="ChEBI" id="CHEBI:61961"/>
        <dbReference type="EC" id="2.1.1.354"/>
    </reaction>
</comment>
<keyword evidence="2" id="KW-0479">Metal-binding</keyword>
<dbReference type="Gene3D" id="2.170.270.10">
    <property type="entry name" value="SET domain"/>
    <property type="match status" value="1"/>
</dbReference>
<evidence type="ECO:0000256" key="3">
    <source>
        <dbReference type="ARBA" id="ARBA00022771"/>
    </source>
</evidence>
<keyword evidence="9" id="KW-1185">Reference proteome</keyword>
<proteinExistence type="predicted"/>
<dbReference type="EC" id="2.1.1.354" evidence="1"/>
<protein>
    <recommendedName>
        <fullName evidence="1">[histone H3]-lysine(4) N-trimethyltransferase</fullName>
        <ecNumber evidence="1">2.1.1.354</ecNumber>
    </recommendedName>
</protein>
<dbReference type="InterPro" id="IPR046341">
    <property type="entry name" value="SET_dom_sf"/>
</dbReference>
<gene>
    <name evidence="10" type="primary">LOC109473410</name>
</gene>
<dbReference type="Gene3D" id="6.10.140.2220">
    <property type="match status" value="1"/>
</dbReference>
<evidence type="ECO:0000256" key="5">
    <source>
        <dbReference type="ARBA" id="ARBA00047571"/>
    </source>
</evidence>
<name>A0A6P4YWW3_BRABE</name>
<dbReference type="Pfam" id="PF00856">
    <property type="entry name" value="SET"/>
    <property type="match status" value="1"/>
</dbReference>
<keyword evidence="4" id="KW-0862">Zinc</keyword>
<evidence type="ECO:0000256" key="4">
    <source>
        <dbReference type="ARBA" id="ARBA00022833"/>
    </source>
</evidence>
<feature type="domain" description="MYND-type" evidence="8">
    <location>
        <begin position="52"/>
        <end position="93"/>
    </location>
</feature>
<dbReference type="KEGG" id="bbel:109473410"/>
<dbReference type="PANTHER" id="PTHR12197">
    <property type="entry name" value="HISTONE-LYSINE N-METHYLTRANSFERASE SMYD"/>
    <property type="match status" value="1"/>
</dbReference>
<dbReference type="InterPro" id="IPR001214">
    <property type="entry name" value="SET_dom"/>
</dbReference>
<evidence type="ECO:0000256" key="1">
    <source>
        <dbReference type="ARBA" id="ARBA00012182"/>
    </source>
</evidence>
<dbReference type="InterPro" id="IPR002893">
    <property type="entry name" value="Znf_MYND"/>
</dbReference>
<dbReference type="InterPro" id="IPR050869">
    <property type="entry name" value="H3K4_H4K5_MeTrfase"/>
</dbReference>
<evidence type="ECO:0000313" key="9">
    <source>
        <dbReference type="Proteomes" id="UP000515135"/>
    </source>
</evidence>
<organism evidence="9 10">
    <name type="scientific">Branchiostoma belcheri</name>
    <name type="common">Amphioxus</name>
    <dbReference type="NCBI Taxonomy" id="7741"/>
    <lineage>
        <taxon>Eukaryota</taxon>
        <taxon>Metazoa</taxon>
        <taxon>Chordata</taxon>
        <taxon>Cephalochordata</taxon>
        <taxon>Leptocardii</taxon>
        <taxon>Amphioxiformes</taxon>
        <taxon>Branchiostomatidae</taxon>
        <taxon>Branchiostoma</taxon>
    </lineage>
</organism>
<dbReference type="CDD" id="cd19167">
    <property type="entry name" value="SET_SMYD1_2_3-like"/>
    <property type="match status" value="1"/>
</dbReference>
<dbReference type="Proteomes" id="UP000515135">
    <property type="component" value="Unplaced"/>
</dbReference>
<dbReference type="PROSITE" id="PS50280">
    <property type="entry name" value="SET"/>
    <property type="match status" value="1"/>
</dbReference>
<reference evidence="10" key="1">
    <citation type="submission" date="2025-08" db="UniProtKB">
        <authorList>
            <consortium name="RefSeq"/>
        </authorList>
    </citation>
    <scope>IDENTIFICATION</scope>
    <source>
        <tissue evidence="10">Gonad</tissue>
    </source>
</reference>
<dbReference type="PROSITE" id="PS50865">
    <property type="entry name" value="ZF_MYND_2"/>
    <property type="match status" value="1"/>
</dbReference>
<dbReference type="Gene3D" id="1.25.40.970">
    <property type="match status" value="1"/>
</dbReference>
<evidence type="ECO:0000313" key="10">
    <source>
        <dbReference type="RefSeq" id="XP_019628828.1"/>
    </source>
</evidence>
<evidence type="ECO:0000256" key="6">
    <source>
        <dbReference type="PROSITE-ProRule" id="PRU00134"/>
    </source>
</evidence>
<dbReference type="GO" id="GO:0140999">
    <property type="term" value="F:histone H3K4 trimethyltransferase activity"/>
    <property type="evidence" value="ECO:0007669"/>
    <property type="project" value="UniProtKB-EC"/>
</dbReference>
<dbReference type="GeneID" id="109473410"/>
<dbReference type="OrthoDB" id="265717at2759"/>